<sequence length="718" mass="74939">MDGAITSPGPARGVYDAASLLPLLDPRRIAIVGASPRPGSFGGNVLTNLTRHYDGTILPINPQYDRIGELPCYRSLADLPERPDCVGIAVPGAQVEGVLRQAAEIGTPSAIVFSSGFAEIGTAEGAAMQRRIGALAAETGMRILGPNCTGIVAVRSGAACNILPSVRDLPMVPGGIGLVGQSGALGYVVFQAMHRGVGFSRLISTGNSCDVDIADLITFMVEDPDTKAIACLFESVPSGPRLLEAFDRAFRAGKPVIAYKVGVTAAGGRAALSHSGMLAGDAASFRAVFERTGVIEVDQFEGLLETALFFSRAGRPKGAGVGILSGSGGSVVMAADKAERHGLAMPQPGAATVEALRQRLPGFATVANPADITAESIRDEALYAECVRSFAQDPGFASVAVLMPSAHGQAAVTRAHGMSALAGELDKPLTLVWMNEWYEGPGAHVYDGSTTLSVFRSLDRCMNAYRLWFDQARKRPVLEARPREHAPDAAAGPSHRLLAAHPPGASLTERESKALLALYGIPVVGERLCTTREQAIAAAREIGFPVVAKVEAAEIRHKSDIGGVKLDLRDEDAVGAAYDAITHAVHDQPGVAGVVVQRMVPQGIEMIVGARQDAQFGPLVVFGFGGTLVEVMGDVAIRLAPVTPAEVRLALDGLRMRRVLDGARGAPPCDIDGFCVLVARVSEMIADLSSDIAEIDVNPVILGKDGGVAVDALVIRGG</sequence>
<dbReference type="Pfam" id="PF13607">
    <property type="entry name" value="Succ_CoA_lig"/>
    <property type="match status" value="1"/>
</dbReference>
<reference evidence="7" key="1">
    <citation type="submission" date="2020-01" db="EMBL/GenBank/DDBJ databases">
        <authorList>
            <person name="Rat A."/>
        </authorList>
    </citation>
    <scope>NUCLEOTIDE SEQUENCE</scope>
    <source>
        <strain evidence="7">LMG 31231</strain>
    </source>
</reference>
<evidence type="ECO:0000256" key="3">
    <source>
        <dbReference type="ARBA" id="ARBA00022741"/>
    </source>
</evidence>
<dbReference type="EMBL" id="JAAEDM010000001">
    <property type="protein sequence ID" value="MBR0669622.1"/>
    <property type="molecule type" value="Genomic_DNA"/>
</dbReference>
<dbReference type="AlphaFoldDB" id="A0A9X9WR43"/>
<dbReference type="Proteomes" id="UP001138751">
    <property type="component" value="Unassembled WGS sequence"/>
</dbReference>
<evidence type="ECO:0000256" key="2">
    <source>
        <dbReference type="ARBA" id="ARBA00022598"/>
    </source>
</evidence>
<evidence type="ECO:0000313" key="7">
    <source>
        <dbReference type="EMBL" id="MBR0669622.1"/>
    </source>
</evidence>
<dbReference type="SUPFAM" id="SSF52210">
    <property type="entry name" value="Succinyl-CoA synthetase domains"/>
    <property type="match status" value="2"/>
</dbReference>
<dbReference type="SUPFAM" id="SSF51735">
    <property type="entry name" value="NAD(P)-binding Rossmann-fold domains"/>
    <property type="match status" value="1"/>
</dbReference>
<evidence type="ECO:0000256" key="4">
    <source>
        <dbReference type="ARBA" id="ARBA00022840"/>
    </source>
</evidence>
<keyword evidence="4 5" id="KW-0067">ATP-binding</keyword>
<keyword evidence="1" id="KW-0816">Tricarboxylic acid cycle</keyword>
<evidence type="ECO:0000256" key="5">
    <source>
        <dbReference type="PROSITE-ProRule" id="PRU00409"/>
    </source>
</evidence>
<dbReference type="Gene3D" id="3.40.50.720">
    <property type="entry name" value="NAD(P)-binding Rossmann-like Domain"/>
    <property type="match status" value="1"/>
</dbReference>
<dbReference type="GO" id="GO:0016874">
    <property type="term" value="F:ligase activity"/>
    <property type="evidence" value="ECO:0007669"/>
    <property type="project" value="UniProtKB-KW"/>
</dbReference>
<protein>
    <submittedName>
        <fullName evidence="7">Acetate--CoA ligase family protein</fullName>
    </submittedName>
</protein>
<dbReference type="Pfam" id="PF13549">
    <property type="entry name" value="ATP-grasp_5"/>
    <property type="match status" value="1"/>
</dbReference>
<dbReference type="Gene3D" id="3.40.50.261">
    <property type="entry name" value="Succinyl-CoA synthetase domains"/>
    <property type="match status" value="2"/>
</dbReference>
<dbReference type="SUPFAM" id="SSF56059">
    <property type="entry name" value="Glutathione synthetase ATP-binding domain-like"/>
    <property type="match status" value="1"/>
</dbReference>
<dbReference type="GO" id="GO:0006099">
    <property type="term" value="P:tricarboxylic acid cycle"/>
    <property type="evidence" value="ECO:0007669"/>
    <property type="project" value="UniProtKB-KW"/>
</dbReference>
<organism evidence="7 8">
    <name type="scientific">Neoroseomonas soli</name>
    <dbReference type="NCBI Taxonomy" id="1081025"/>
    <lineage>
        <taxon>Bacteria</taxon>
        <taxon>Pseudomonadati</taxon>
        <taxon>Pseudomonadota</taxon>
        <taxon>Alphaproteobacteria</taxon>
        <taxon>Acetobacterales</taxon>
        <taxon>Acetobacteraceae</taxon>
        <taxon>Neoroseomonas</taxon>
    </lineage>
</organism>
<evidence type="ECO:0000259" key="6">
    <source>
        <dbReference type="PROSITE" id="PS50975"/>
    </source>
</evidence>
<dbReference type="InterPro" id="IPR016102">
    <property type="entry name" value="Succinyl-CoA_synth-like"/>
</dbReference>
<evidence type="ECO:0000256" key="1">
    <source>
        <dbReference type="ARBA" id="ARBA00022532"/>
    </source>
</evidence>
<dbReference type="InterPro" id="IPR036291">
    <property type="entry name" value="NAD(P)-bd_dom_sf"/>
</dbReference>
<name>A0A9X9WR43_9PROT</name>
<dbReference type="PANTHER" id="PTHR43334">
    <property type="entry name" value="ACETATE--COA LIGASE [ADP-FORMING]"/>
    <property type="match status" value="1"/>
</dbReference>
<evidence type="ECO:0000313" key="8">
    <source>
        <dbReference type="Proteomes" id="UP001138751"/>
    </source>
</evidence>
<reference evidence="7" key="2">
    <citation type="journal article" date="2021" name="Syst. Appl. Microbiol.">
        <title>Roseomonas hellenica sp. nov., isolated from roots of wild-growing Alkanna tinctoria.</title>
        <authorList>
            <person name="Rat A."/>
            <person name="Naranjo H.D."/>
            <person name="Lebbe L."/>
            <person name="Cnockaert M."/>
            <person name="Krigas N."/>
            <person name="Grigoriadou K."/>
            <person name="Maloupa E."/>
            <person name="Willems A."/>
        </authorList>
    </citation>
    <scope>NUCLEOTIDE SEQUENCE</scope>
    <source>
        <strain evidence="7">LMG 31231</strain>
    </source>
</reference>
<dbReference type="InterPro" id="IPR013815">
    <property type="entry name" value="ATP_grasp_subdomain_1"/>
</dbReference>
<dbReference type="InterPro" id="IPR003781">
    <property type="entry name" value="CoA-bd"/>
</dbReference>
<dbReference type="PROSITE" id="PS50975">
    <property type="entry name" value="ATP_GRASP"/>
    <property type="match status" value="1"/>
</dbReference>
<dbReference type="Pfam" id="PF13380">
    <property type="entry name" value="CoA_binding_2"/>
    <property type="match status" value="1"/>
</dbReference>
<dbReference type="InterPro" id="IPR032875">
    <property type="entry name" value="Succ_CoA_lig_flav_dom"/>
</dbReference>
<dbReference type="Gene3D" id="3.30.1490.20">
    <property type="entry name" value="ATP-grasp fold, A domain"/>
    <property type="match status" value="1"/>
</dbReference>
<accession>A0A9X9WR43</accession>
<dbReference type="InterPro" id="IPR011761">
    <property type="entry name" value="ATP-grasp"/>
</dbReference>
<keyword evidence="8" id="KW-1185">Reference proteome</keyword>
<gene>
    <name evidence="7" type="ORF">GXW76_00430</name>
</gene>
<dbReference type="InterPro" id="IPR051538">
    <property type="entry name" value="Acyl-CoA_Synth/Transferase"/>
</dbReference>
<dbReference type="Gene3D" id="3.30.470.20">
    <property type="entry name" value="ATP-grasp fold, B domain"/>
    <property type="match status" value="1"/>
</dbReference>
<dbReference type="GO" id="GO:0046872">
    <property type="term" value="F:metal ion binding"/>
    <property type="evidence" value="ECO:0007669"/>
    <property type="project" value="InterPro"/>
</dbReference>
<dbReference type="PANTHER" id="PTHR43334:SF1">
    <property type="entry name" value="3-HYDROXYPROPIONATE--COA LIGASE [ADP-FORMING]"/>
    <property type="match status" value="1"/>
</dbReference>
<keyword evidence="3 5" id="KW-0547">Nucleotide-binding</keyword>
<dbReference type="GO" id="GO:0005524">
    <property type="term" value="F:ATP binding"/>
    <property type="evidence" value="ECO:0007669"/>
    <property type="project" value="UniProtKB-UniRule"/>
</dbReference>
<proteinExistence type="predicted"/>
<dbReference type="RefSeq" id="WP_211859943.1">
    <property type="nucleotide sequence ID" value="NZ_JAAEDM010000001.1"/>
</dbReference>
<keyword evidence="2 7" id="KW-0436">Ligase</keyword>
<feature type="domain" description="ATP-grasp" evidence="6">
    <location>
        <begin position="513"/>
        <end position="549"/>
    </location>
</feature>
<comment type="caution">
    <text evidence="7">The sequence shown here is derived from an EMBL/GenBank/DDBJ whole genome shotgun (WGS) entry which is preliminary data.</text>
</comment>
<dbReference type="SMART" id="SM00881">
    <property type="entry name" value="CoA_binding"/>
    <property type="match status" value="1"/>
</dbReference>